<dbReference type="STRING" id="1128970.SAMN04487935_2376"/>
<keyword evidence="2" id="KW-0812">Transmembrane</keyword>
<evidence type="ECO:0000256" key="8">
    <source>
        <dbReference type="SAM" id="SignalP"/>
    </source>
</evidence>
<dbReference type="GO" id="GO:0004559">
    <property type="term" value="F:alpha-mannosidase activity"/>
    <property type="evidence" value="ECO:0007669"/>
    <property type="project" value="TreeGrafter"/>
</dbReference>
<evidence type="ECO:0000256" key="2">
    <source>
        <dbReference type="ARBA" id="ARBA00022692"/>
    </source>
</evidence>
<dbReference type="Proteomes" id="UP000199580">
    <property type="component" value="Unassembled WGS sequence"/>
</dbReference>
<evidence type="ECO:0000256" key="4">
    <source>
        <dbReference type="ARBA" id="ARBA00022968"/>
    </source>
</evidence>
<dbReference type="CDD" id="cd11575">
    <property type="entry name" value="GH99_GH71_like_3"/>
    <property type="match status" value="1"/>
</dbReference>
<organism evidence="9 10">
    <name type="scientific">Flavobacterium noncentrifugens</name>
    <dbReference type="NCBI Taxonomy" id="1128970"/>
    <lineage>
        <taxon>Bacteria</taxon>
        <taxon>Pseudomonadati</taxon>
        <taxon>Bacteroidota</taxon>
        <taxon>Flavobacteriia</taxon>
        <taxon>Flavobacteriales</taxon>
        <taxon>Flavobacteriaceae</taxon>
        <taxon>Flavobacterium</taxon>
    </lineage>
</organism>
<evidence type="ECO:0000313" key="10">
    <source>
        <dbReference type="Proteomes" id="UP000199580"/>
    </source>
</evidence>
<evidence type="ECO:0008006" key="11">
    <source>
        <dbReference type="Google" id="ProtNLM"/>
    </source>
</evidence>
<evidence type="ECO:0000256" key="5">
    <source>
        <dbReference type="ARBA" id="ARBA00022989"/>
    </source>
</evidence>
<accession>A0A1G8YLB4</accession>
<feature type="signal peptide" evidence="8">
    <location>
        <begin position="1"/>
        <end position="20"/>
    </location>
</feature>
<reference evidence="9 10" key="1">
    <citation type="submission" date="2016-10" db="EMBL/GenBank/DDBJ databases">
        <authorList>
            <person name="de Groot N.N."/>
        </authorList>
    </citation>
    <scope>NUCLEOTIDE SEQUENCE [LARGE SCALE GENOMIC DNA]</scope>
    <source>
        <strain evidence="9 10">CGMCC 1.10076</strain>
    </source>
</reference>
<evidence type="ECO:0000256" key="3">
    <source>
        <dbReference type="ARBA" id="ARBA00022801"/>
    </source>
</evidence>
<dbReference type="OrthoDB" id="976137at2"/>
<evidence type="ECO:0000313" key="9">
    <source>
        <dbReference type="EMBL" id="SDK03457.1"/>
    </source>
</evidence>
<dbReference type="InterPro" id="IPR026071">
    <property type="entry name" value="Glyco_Hydrolase_99"/>
</dbReference>
<dbReference type="EMBL" id="FNEZ01000003">
    <property type="protein sequence ID" value="SDK03457.1"/>
    <property type="molecule type" value="Genomic_DNA"/>
</dbReference>
<evidence type="ECO:0000256" key="7">
    <source>
        <dbReference type="ARBA" id="ARBA00023136"/>
    </source>
</evidence>
<dbReference type="AlphaFoldDB" id="A0A1G8YLB4"/>
<name>A0A1G8YLB4_9FLAO</name>
<keyword evidence="3" id="KW-0378">Hydrolase</keyword>
<keyword evidence="8" id="KW-0732">Signal</keyword>
<gene>
    <name evidence="9" type="ORF">SAMN04487935_2376</name>
</gene>
<comment type="subcellular location">
    <subcellularLocation>
        <location evidence="1">Golgi apparatus membrane</location>
        <topology evidence="1">Single-pass type II membrane protein</topology>
    </subcellularLocation>
</comment>
<keyword evidence="5" id="KW-1133">Transmembrane helix</keyword>
<proteinExistence type="predicted"/>
<feature type="chain" id="PRO_5011678505" description="Glycosyl hydrolase family 99" evidence="8">
    <location>
        <begin position="21"/>
        <end position="421"/>
    </location>
</feature>
<keyword evidence="7" id="KW-0472">Membrane</keyword>
<dbReference type="Gene3D" id="3.20.20.80">
    <property type="entry name" value="Glycosidases"/>
    <property type="match status" value="1"/>
</dbReference>
<evidence type="ECO:0000256" key="6">
    <source>
        <dbReference type="ARBA" id="ARBA00023034"/>
    </source>
</evidence>
<sequence>MKKYLIPLFAIVLSVSFAFGCSDDSSNPDPSVTEPVVPPVAEVLNPIPAAKTNATKIYMHYMPWFETNESSSDGQWGYHWKMNNKNPNIIDANGHRQIASHYYPLIGPYHSGDKEVIENHLLMMKYSGVDGILIDWYGTYNLNDYRSNKENAEQFIAMIEKVGLEYAIVYEDRFLPNIVNAGLAPTNAAAAKVDMNYMQANYFNDANYIKINNKPLLMCFGPISLSTPAQWTTAFADLTTKPTFLTLWYESADAGMNASGEYSWVYQDNTHLTSFYNTRVPSLGVSMGSAYPGFNDFYDEGGAPAGINWTINHNNGATLDATLAMAQNAHVNYLQLITWNDFGEGTMIEPTVETGYTYVQKVKTFAGVQNQTDVFPSISKMFNLRRQYKTNTAIQAKLDVIFGYFVSMQPEKAITALNEIQ</sequence>
<evidence type="ECO:0000256" key="1">
    <source>
        <dbReference type="ARBA" id="ARBA00004323"/>
    </source>
</evidence>
<keyword evidence="6" id="KW-0333">Golgi apparatus</keyword>
<dbReference type="RefSeq" id="WP_091395636.1">
    <property type="nucleotide sequence ID" value="NZ_BKAI01000006.1"/>
</dbReference>
<keyword evidence="10" id="KW-1185">Reference proteome</keyword>
<protein>
    <recommendedName>
        <fullName evidence="11">Glycosyl hydrolase family 99</fullName>
    </recommendedName>
</protein>
<dbReference type="PANTHER" id="PTHR13572:SF4">
    <property type="entry name" value="RE57134P"/>
    <property type="match status" value="1"/>
</dbReference>
<keyword evidence="4" id="KW-0735">Signal-anchor</keyword>
<dbReference type="PANTHER" id="PTHR13572">
    <property type="entry name" value="ENDO-ALPHA-1,2-MANNOSIDASE"/>
    <property type="match status" value="1"/>
</dbReference>
<dbReference type="PROSITE" id="PS51257">
    <property type="entry name" value="PROKAR_LIPOPROTEIN"/>
    <property type="match status" value="1"/>
</dbReference>